<reference evidence="1 2" key="1">
    <citation type="journal article" date="2017" name="Genome Biol. Evol.">
        <title>Phytophthora megakarya and P. palmivora, closely related causal agents of cacao black pod rot, underwent increases in genome sizes and gene numbers by different mechanisms.</title>
        <authorList>
            <person name="Ali S.S."/>
            <person name="Shao J."/>
            <person name="Lary D.J."/>
            <person name="Kronmiller B."/>
            <person name="Shen D."/>
            <person name="Strem M.D."/>
            <person name="Amoako-Attah I."/>
            <person name="Akrofi A.Y."/>
            <person name="Begoude B.A."/>
            <person name="Ten Hoopen G.M."/>
            <person name="Coulibaly K."/>
            <person name="Kebe B.I."/>
            <person name="Melnick R.L."/>
            <person name="Guiltinan M.J."/>
            <person name="Tyler B.M."/>
            <person name="Meinhardt L.W."/>
            <person name="Bailey B.A."/>
        </authorList>
    </citation>
    <scope>NUCLEOTIDE SEQUENCE [LARGE SCALE GENOMIC DNA]</scope>
    <source>
        <strain evidence="2">sbr112.9</strain>
    </source>
</reference>
<dbReference type="AlphaFoldDB" id="A0A2P4X3X8"/>
<name>A0A2P4X3X8_9STRA</name>
<keyword evidence="2" id="KW-1185">Reference proteome</keyword>
<evidence type="ECO:0000313" key="2">
    <source>
        <dbReference type="Proteomes" id="UP000237271"/>
    </source>
</evidence>
<evidence type="ECO:0000313" key="1">
    <source>
        <dbReference type="EMBL" id="POM60251.1"/>
    </source>
</evidence>
<dbReference type="EMBL" id="NCKW01016910">
    <property type="protein sequence ID" value="POM60251.1"/>
    <property type="molecule type" value="Genomic_DNA"/>
</dbReference>
<sequence>MFRTTAFGPSSKVMPRLRRFENEVVCDKLFLLQRSDAFGGRVTLCQHIRRVESGNTLTCAQIWYDTWGDSKSIPPSLKRRIRFRKRKREQEESE</sequence>
<protein>
    <submittedName>
        <fullName evidence="1">Uncharacterized protein</fullName>
    </submittedName>
</protein>
<accession>A0A2P4X3X8</accession>
<gene>
    <name evidence="1" type="ORF">PHPALM_30920</name>
</gene>
<organism evidence="1 2">
    <name type="scientific">Phytophthora palmivora</name>
    <dbReference type="NCBI Taxonomy" id="4796"/>
    <lineage>
        <taxon>Eukaryota</taxon>
        <taxon>Sar</taxon>
        <taxon>Stramenopiles</taxon>
        <taxon>Oomycota</taxon>
        <taxon>Peronosporomycetes</taxon>
        <taxon>Peronosporales</taxon>
        <taxon>Peronosporaceae</taxon>
        <taxon>Phytophthora</taxon>
    </lineage>
</organism>
<dbReference type="Proteomes" id="UP000237271">
    <property type="component" value="Unassembled WGS sequence"/>
</dbReference>
<proteinExistence type="predicted"/>
<comment type="caution">
    <text evidence="1">The sequence shown here is derived from an EMBL/GenBank/DDBJ whole genome shotgun (WGS) entry which is preliminary data.</text>
</comment>